<evidence type="ECO:0008006" key="3">
    <source>
        <dbReference type="Google" id="ProtNLM"/>
    </source>
</evidence>
<dbReference type="InterPro" id="IPR011989">
    <property type="entry name" value="ARM-like"/>
</dbReference>
<dbReference type="KEGG" id="kcm:ABWK59_03215"/>
<proteinExistence type="predicted"/>
<dbReference type="EMBL" id="CP159872">
    <property type="protein sequence ID" value="XCM78011.1"/>
    <property type="molecule type" value="Genomic_DNA"/>
</dbReference>
<evidence type="ECO:0000313" key="2">
    <source>
        <dbReference type="EMBL" id="XCM78011.1"/>
    </source>
</evidence>
<dbReference type="RefSeq" id="WP_354637754.1">
    <property type="nucleotide sequence ID" value="NZ_CP159872.1"/>
</dbReference>
<evidence type="ECO:0000256" key="1">
    <source>
        <dbReference type="SAM" id="MobiDB-lite"/>
    </source>
</evidence>
<feature type="compositionally biased region" description="Basic and acidic residues" evidence="1">
    <location>
        <begin position="58"/>
        <end position="68"/>
    </location>
</feature>
<accession>A0AAU8JRL1</accession>
<protein>
    <recommendedName>
        <fullName evidence="3">Leucine rich repeat (LRR) protein</fullName>
    </recommendedName>
</protein>
<dbReference type="Gene3D" id="1.25.10.10">
    <property type="entry name" value="Leucine-rich Repeat Variant"/>
    <property type="match status" value="1"/>
</dbReference>
<reference evidence="2" key="1">
    <citation type="submission" date="2024-06" db="EMBL/GenBank/DDBJ databases">
        <title>The genome sequences of Kitasatospora sp. strain HUAS MG31.</title>
        <authorList>
            <person name="Mo P."/>
        </authorList>
    </citation>
    <scope>NUCLEOTIDE SEQUENCE</scope>
    <source>
        <strain evidence="2">HUAS MG31</strain>
    </source>
</reference>
<sequence>MTADPLPHVSSPYACFRASAAAGDGLPPEVVERLLAAEECAVRTAMVLRAPEQLDPATAERIDRDHGPPKQVRWRPADAFAFPPESLRRFAVDPDARMRLLAPRDPGLPAGLAERLAADPAPEVRMAVAPHPNLPVESVARAAAGSPALPVDQMRRILELAGL</sequence>
<gene>
    <name evidence="2" type="ORF">ABWK59_03215</name>
</gene>
<feature type="region of interest" description="Disordered" evidence="1">
    <location>
        <begin position="58"/>
        <end position="78"/>
    </location>
</feature>
<name>A0AAU8JRL1_9ACTN</name>
<organism evidence="2">
    <name type="scientific">Kitasatospora camelliae</name>
    <dbReference type="NCBI Taxonomy" id="3156397"/>
    <lineage>
        <taxon>Bacteria</taxon>
        <taxon>Bacillati</taxon>
        <taxon>Actinomycetota</taxon>
        <taxon>Actinomycetes</taxon>
        <taxon>Kitasatosporales</taxon>
        <taxon>Streptomycetaceae</taxon>
        <taxon>Kitasatospora</taxon>
    </lineage>
</organism>
<dbReference type="AlphaFoldDB" id="A0AAU8JRL1"/>